<feature type="domain" description="HTH CENPB-type" evidence="7">
    <location>
        <begin position="53"/>
        <end position="129"/>
    </location>
</feature>
<sequence length="345" mass="39615">MSSKRSYIKYSEETLERALEDIRTGETTINEASKIYSIPRGTLQNKIKHWHMNPVGKPKVFSEDEENKMVDYILLCASWGFPMTKLDVRYLAKSYIDKLGREVTFFNKNLPGPDWMDKFLSRHSNRLTQRLANNIKRNRASSRCNDNLKAGFEACGICPFNPKRVLKKVPGEEDTESQDSSVCSEALSESVLAVLQTMRFDKKDKPKVSKKKLKVDAGKSITEICATDSDDEAPRSSKSAKKSRVVQIEEESESEEENAGESKICLVEDVSEIEHEFVAVIYENHWWVGLAEEICPDQSDIKIKFMHPHGPSKAYQWPGKEDMCWVKLENDQYSRHHQAPFRRVV</sequence>
<dbReference type="GO" id="GO:0005634">
    <property type="term" value="C:nucleus"/>
    <property type="evidence" value="ECO:0007669"/>
    <property type="project" value="UniProtKB-SubCell"/>
</dbReference>
<evidence type="ECO:0000256" key="5">
    <source>
        <dbReference type="SAM" id="MobiDB-lite"/>
    </source>
</evidence>
<dbReference type="InterPro" id="IPR006600">
    <property type="entry name" value="HTH_CenpB_DNA-bd_dom"/>
</dbReference>
<proteinExistence type="predicted"/>
<feature type="compositionally biased region" description="Acidic residues" evidence="5">
    <location>
        <begin position="248"/>
        <end position="259"/>
    </location>
</feature>
<dbReference type="InterPro" id="IPR009057">
    <property type="entry name" value="Homeodomain-like_sf"/>
</dbReference>
<dbReference type="WBParaSite" id="nRc.2.0.1.t16156-RA">
    <property type="protein sequence ID" value="nRc.2.0.1.t16156-RA"/>
    <property type="gene ID" value="nRc.2.0.1.g16156"/>
</dbReference>
<protein>
    <submittedName>
        <fullName evidence="9">HTH psq-type domain-containing protein</fullName>
    </submittedName>
</protein>
<evidence type="ECO:0000256" key="1">
    <source>
        <dbReference type="ARBA" id="ARBA00004123"/>
    </source>
</evidence>
<evidence type="ECO:0000313" key="9">
    <source>
        <dbReference type="WBParaSite" id="nRc.2.0.1.t16156-RA"/>
    </source>
</evidence>
<comment type="subcellular location">
    <subcellularLocation>
        <location evidence="1 4">Nucleus</location>
    </subcellularLocation>
</comment>
<evidence type="ECO:0000256" key="4">
    <source>
        <dbReference type="PROSITE-ProRule" id="PRU00320"/>
    </source>
</evidence>
<organism evidence="8 9">
    <name type="scientific">Romanomermis culicivorax</name>
    <name type="common">Nematode worm</name>
    <dbReference type="NCBI Taxonomy" id="13658"/>
    <lineage>
        <taxon>Eukaryota</taxon>
        <taxon>Metazoa</taxon>
        <taxon>Ecdysozoa</taxon>
        <taxon>Nematoda</taxon>
        <taxon>Enoplea</taxon>
        <taxon>Dorylaimia</taxon>
        <taxon>Mermithida</taxon>
        <taxon>Mermithoidea</taxon>
        <taxon>Mermithidae</taxon>
        <taxon>Romanomermis</taxon>
    </lineage>
</organism>
<feature type="region of interest" description="Disordered" evidence="5">
    <location>
        <begin position="226"/>
        <end position="261"/>
    </location>
</feature>
<feature type="DNA-binding region" description="H-T-H motif" evidence="4">
    <location>
        <begin position="29"/>
        <end position="49"/>
    </location>
</feature>
<dbReference type="PROSITE" id="PS51253">
    <property type="entry name" value="HTH_CENPB"/>
    <property type="match status" value="1"/>
</dbReference>
<keyword evidence="3 4" id="KW-0539">Nucleus</keyword>
<dbReference type="SUPFAM" id="SSF46689">
    <property type="entry name" value="Homeodomain-like"/>
    <property type="match status" value="1"/>
</dbReference>
<keyword evidence="2 4" id="KW-0238">DNA-binding</keyword>
<evidence type="ECO:0000259" key="7">
    <source>
        <dbReference type="PROSITE" id="PS51253"/>
    </source>
</evidence>
<evidence type="ECO:0000259" key="6">
    <source>
        <dbReference type="PROSITE" id="PS50960"/>
    </source>
</evidence>
<keyword evidence="8" id="KW-1185">Reference proteome</keyword>
<accession>A0A915IQR8</accession>
<name>A0A915IQR8_ROMCU</name>
<dbReference type="Pfam" id="PF05225">
    <property type="entry name" value="HTH_psq"/>
    <property type="match status" value="1"/>
</dbReference>
<dbReference type="AlphaFoldDB" id="A0A915IQR8"/>
<dbReference type="InterPro" id="IPR007889">
    <property type="entry name" value="HTH_Psq"/>
</dbReference>
<dbReference type="Proteomes" id="UP000887565">
    <property type="component" value="Unplaced"/>
</dbReference>
<evidence type="ECO:0000313" key="8">
    <source>
        <dbReference type="Proteomes" id="UP000887565"/>
    </source>
</evidence>
<dbReference type="GO" id="GO:0003677">
    <property type="term" value="F:DNA binding"/>
    <property type="evidence" value="ECO:0007669"/>
    <property type="project" value="UniProtKB-UniRule"/>
</dbReference>
<reference evidence="9" key="1">
    <citation type="submission" date="2022-11" db="UniProtKB">
        <authorList>
            <consortium name="WormBaseParasite"/>
        </authorList>
    </citation>
    <scope>IDENTIFICATION</scope>
</reference>
<feature type="domain" description="HTH psq-type" evidence="6">
    <location>
        <begin position="1"/>
        <end position="53"/>
    </location>
</feature>
<dbReference type="PROSITE" id="PS50960">
    <property type="entry name" value="HTH_PSQ"/>
    <property type="match status" value="1"/>
</dbReference>
<evidence type="ECO:0000256" key="3">
    <source>
        <dbReference type="ARBA" id="ARBA00023242"/>
    </source>
</evidence>
<dbReference type="Gene3D" id="1.10.10.60">
    <property type="entry name" value="Homeodomain-like"/>
    <property type="match status" value="1"/>
</dbReference>
<evidence type="ECO:0000256" key="2">
    <source>
        <dbReference type="ARBA" id="ARBA00023125"/>
    </source>
</evidence>